<feature type="non-terminal residue" evidence="1">
    <location>
        <position position="25"/>
    </location>
</feature>
<reference evidence="1" key="1">
    <citation type="submission" date="2018-05" db="EMBL/GenBank/DDBJ databases">
        <authorList>
            <person name="Lanie J.A."/>
            <person name="Ng W.-L."/>
            <person name="Kazmierczak K.M."/>
            <person name="Andrzejewski T.M."/>
            <person name="Davidsen T.M."/>
            <person name="Wayne K.J."/>
            <person name="Tettelin H."/>
            <person name="Glass J.I."/>
            <person name="Rusch D."/>
            <person name="Podicherti R."/>
            <person name="Tsui H.-C.T."/>
            <person name="Winkler M.E."/>
        </authorList>
    </citation>
    <scope>NUCLEOTIDE SEQUENCE</scope>
</reference>
<dbReference type="EMBL" id="UINC01173600">
    <property type="protein sequence ID" value="SVD79281.1"/>
    <property type="molecule type" value="Genomic_DNA"/>
</dbReference>
<name>A0A382Y8X4_9ZZZZ</name>
<protein>
    <submittedName>
        <fullName evidence="1">Uncharacterized protein</fullName>
    </submittedName>
</protein>
<gene>
    <name evidence="1" type="ORF">METZ01_LOCUS432135</name>
</gene>
<organism evidence="1">
    <name type="scientific">marine metagenome</name>
    <dbReference type="NCBI Taxonomy" id="408172"/>
    <lineage>
        <taxon>unclassified sequences</taxon>
        <taxon>metagenomes</taxon>
        <taxon>ecological metagenomes</taxon>
    </lineage>
</organism>
<sequence length="25" mass="2747">MGEPEHGVHDIVPDVLSAQVVLYLE</sequence>
<evidence type="ECO:0000313" key="1">
    <source>
        <dbReference type="EMBL" id="SVD79281.1"/>
    </source>
</evidence>
<proteinExistence type="predicted"/>
<dbReference type="AlphaFoldDB" id="A0A382Y8X4"/>
<accession>A0A382Y8X4</accession>